<evidence type="ECO:0000256" key="7">
    <source>
        <dbReference type="ARBA" id="ARBA00022806"/>
    </source>
</evidence>
<evidence type="ECO:0000256" key="2">
    <source>
        <dbReference type="ARBA" id="ARBA00009046"/>
    </source>
</evidence>
<evidence type="ECO:0000256" key="1">
    <source>
        <dbReference type="ARBA" id="ARBA00006847"/>
    </source>
</evidence>
<keyword evidence="3" id="KW-0540">Nuclease</keyword>
<evidence type="ECO:0000313" key="11">
    <source>
        <dbReference type="EMBL" id="OLY69921.1"/>
    </source>
</evidence>
<proteinExistence type="inferred from homology"/>
<name>A0AA44LGV9_CITBR</name>
<protein>
    <submittedName>
        <fullName evidence="11">CRISPR-associated helicase/endonuclease Cas3</fullName>
    </submittedName>
</protein>
<dbReference type="InterPro" id="IPR006483">
    <property type="entry name" value="CRISPR-assoc_Cas3_HD"/>
</dbReference>
<keyword evidence="7" id="KW-0347">Helicase</keyword>
<dbReference type="EMBL" id="MTCP01000002">
    <property type="protein sequence ID" value="OLY69921.1"/>
    <property type="molecule type" value="Genomic_DNA"/>
</dbReference>
<evidence type="ECO:0000256" key="8">
    <source>
        <dbReference type="ARBA" id="ARBA00022840"/>
    </source>
</evidence>
<evidence type="ECO:0000259" key="10">
    <source>
        <dbReference type="PROSITE" id="PS51643"/>
    </source>
</evidence>
<evidence type="ECO:0000313" key="12">
    <source>
        <dbReference type="Proteomes" id="UP000185597"/>
    </source>
</evidence>
<dbReference type="NCBIfam" id="TIGR01596">
    <property type="entry name" value="cas3_HD"/>
    <property type="match status" value="1"/>
</dbReference>
<dbReference type="GO" id="GO:0004518">
    <property type="term" value="F:nuclease activity"/>
    <property type="evidence" value="ECO:0007669"/>
    <property type="project" value="UniProtKB-KW"/>
</dbReference>
<evidence type="ECO:0000256" key="4">
    <source>
        <dbReference type="ARBA" id="ARBA00022723"/>
    </source>
</evidence>
<dbReference type="InterPro" id="IPR038257">
    <property type="entry name" value="CRISPR-assoc_Cas3_HD_sf"/>
</dbReference>
<reference evidence="11 12" key="1">
    <citation type="submission" date="2017-01" db="EMBL/GenBank/DDBJ databases">
        <title>First report of the plasmid-mediated mcr-1 gene in Citrobacter freudii.</title>
        <authorList>
            <person name="Liu J."/>
            <person name="Yang Y."/>
            <person name="Li Y."/>
            <person name="Liu D."/>
            <person name="Tuo H."/>
            <person name="Davis M."/>
            <person name="Zhang A."/>
        </authorList>
    </citation>
    <scope>NUCLEOTIDE SEQUENCE [LARGE SCALE GENOMIC DNA]</scope>
    <source>
        <strain evidence="11 12">SCC4</strain>
    </source>
</reference>
<gene>
    <name evidence="11" type="ORF">BWD41_07505</name>
</gene>
<sequence>MSIYFYWGKSRQVEKDGGDDYHLLCWHSLDVAAVGYWMVKNNLYGLAVYFQRLGITNVEQAAQFFAWLLCWHDIGKFASSFQRLYSHPNLPVPSERRKNYESIHHTTLGHWLWNSWLSEFPELLPGSTLSSRKLKRVIGMWISVTTGHHGRPPQGIRELDNFLPQDKDAAREFLTRIKSLFPLIDIPLFWDEDEGIVLFQHLSWPISAAVVLADWCGSSCRFFPRIACSMPIEKYWPLALDKAKAALATIPPPSAVAPFSGIQTLFPFIQQPTPLQQKVLELDIDKDAPQLFILEDVTGAGKTEAALILTHRLMAAGTAQGLYFGLPTMATANAMFDRLSESWLSLYRSGSCPSLVLAHSARGLMDKFNQSIWSTESSGSEELDDKQPLSQGCAAWFADSNKKALLAEVGVGTLDQAMMAVMPFKHNNLRLLGLSDKILLADEIHAYDAYMSRILESLIEHQARSGNSTILLSATLSQQQRDRLVAAFARGAGSRAEAPLLSYDDYPWLTQVIGQEVVSQHVATRKEVERSVNVGWLYSEESCIARIERAVSKGKCITWIRNSVDDAIRIYRQLLARGRVQAEHLSLFHSRFAFYDRQRIETQTLSLFGKGESTQRAGKVLIATQVIEQSLDIDMDEMISDLAPVDLLIQRAGRLQRHIRYRNGRVKGSGQDERDAPELVILAPEWDGAPQEDWFSAAMRNSAYVYPDHGRLWLTQRVLREQGAIRMPQSARLLIESVYGENVVMPDGFAKTENAQEGKYYCDRAFAAQMLLNFAPGYSPESSDFLPEKLSTRLAEESITLWLAKRVDGNVTPYASGAHPWEMSVLRVRQSWWEKHKDEFERLEGEVLQKWCVEQHQNMEFAVVIVVSEDANSGYTASEGLIGKVDYLSIRRYAPKPNHVSQLDSVLSGIGCFNSK</sequence>
<dbReference type="Pfam" id="PF22590">
    <property type="entry name" value="Cas3-like_C_2"/>
    <property type="match status" value="1"/>
</dbReference>
<dbReference type="Gene3D" id="1.10.3210.30">
    <property type="match status" value="1"/>
</dbReference>
<comment type="similarity">
    <text evidence="1">In the N-terminal section; belongs to the CRISPR-associated nuclease Cas3-HD family.</text>
</comment>
<keyword evidence="6" id="KW-0378">Hydrolase</keyword>
<dbReference type="InterPro" id="IPR027417">
    <property type="entry name" value="P-loop_NTPase"/>
</dbReference>
<feature type="domain" description="HD Cas3-type" evidence="10">
    <location>
        <begin position="17"/>
        <end position="216"/>
    </location>
</feature>
<dbReference type="GO" id="GO:0003723">
    <property type="term" value="F:RNA binding"/>
    <property type="evidence" value="ECO:0007669"/>
    <property type="project" value="TreeGrafter"/>
</dbReference>
<evidence type="ECO:0000256" key="3">
    <source>
        <dbReference type="ARBA" id="ARBA00022722"/>
    </source>
</evidence>
<keyword evidence="5" id="KW-0547">Nucleotide-binding</keyword>
<comment type="caution">
    <text evidence="11">The sequence shown here is derived from an EMBL/GenBank/DDBJ whole genome shotgun (WGS) entry which is preliminary data.</text>
</comment>
<evidence type="ECO:0000256" key="6">
    <source>
        <dbReference type="ARBA" id="ARBA00022801"/>
    </source>
</evidence>
<dbReference type="NCBIfam" id="TIGR01587">
    <property type="entry name" value="cas3_core"/>
    <property type="match status" value="1"/>
</dbReference>
<dbReference type="PROSITE" id="PS51643">
    <property type="entry name" value="HD_CAS3"/>
    <property type="match status" value="1"/>
</dbReference>
<keyword evidence="8" id="KW-0067">ATP-binding</keyword>
<organism evidence="11 12">
    <name type="scientific">Citrobacter braakii</name>
    <dbReference type="NCBI Taxonomy" id="57706"/>
    <lineage>
        <taxon>Bacteria</taxon>
        <taxon>Pseudomonadati</taxon>
        <taxon>Pseudomonadota</taxon>
        <taxon>Gammaproteobacteria</taxon>
        <taxon>Enterobacterales</taxon>
        <taxon>Enterobacteriaceae</taxon>
        <taxon>Citrobacter</taxon>
        <taxon>Citrobacter freundii complex</taxon>
    </lineage>
</organism>
<dbReference type="SMART" id="SM00487">
    <property type="entry name" value="DEXDc"/>
    <property type="match status" value="1"/>
</dbReference>
<dbReference type="PANTHER" id="PTHR47963:SF9">
    <property type="entry name" value="CRISPR-ASSOCIATED ENDONUCLEASE_HELICASE CAS3"/>
    <property type="match status" value="1"/>
</dbReference>
<dbReference type="AlphaFoldDB" id="A0AA44LGV9"/>
<dbReference type="CDD" id="cd09641">
    <property type="entry name" value="Cas3''_I"/>
    <property type="match status" value="1"/>
</dbReference>
<keyword evidence="9" id="KW-0051">Antiviral defense</keyword>
<dbReference type="GO" id="GO:0046872">
    <property type="term" value="F:metal ion binding"/>
    <property type="evidence" value="ECO:0007669"/>
    <property type="project" value="UniProtKB-KW"/>
</dbReference>
<dbReference type="Pfam" id="PF18019">
    <property type="entry name" value="Cas3_HD"/>
    <property type="match status" value="1"/>
</dbReference>
<dbReference type="GO" id="GO:0016787">
    <property type="term" value="F:hydrolase activity"/>
    <property type="evidence" value="ECO:0007669"/>
    <property type="project" value="UniProtKB-KW"/>
</dbReference>
<accession>A0AA44LGV9</accession>
<dbReference type="RefSeq" id="WP_075847518.1">
    <property type="nucleotide sequence ID" value="NZ_CP099384.1"/>
</dbReference>
<dbReference type="GO" id="GO:0051607">
    <property type="term" value="P:defense response to virus"/>
    <property type="evidence" value="ECO:0007669"/>
    <property type="project" value="UniProtKB-KW"/>
</dbReference>
<dbReference type="Proteomes" id="UP000185597">
    <property type="component" value="Unassembled WGS sequence"/>
</dbReference>
<dbReference type="SUPFAM" id="SSF52540">
    <property type="entry name" value="P-loop containing nucleoside triphosphate hydrolases"/>
    <property type="match status" value="1"/>
</dbReference>
<comment type="similarity">
    <text evidence="2">In the central section; belongs to the CRISPR-associated helicase Cas3 family.</text>
</comment>
<keyword evidence="4" id="KW-0479">Metal-binding</keyword>
<dbReference type="GO" id="GO:0005524">
    <property type="term" value="F:ATP binding"/>
    <property type="evidence" value="ECO:0007669"/>
    <property type="project" value="UniProtKB-KW"/>
</dbReference>
<dbReference type="InterPro" id="IPR006474">
    <property type="entry name" value="Helicase_Cas3_CRISPR-ass_core"/>
</dbReference>
<dbReference type="PANTHER" id="PTHR47963">
    <property type="entry name" value="DEAD-BOX ATP-DEPENDENT RNA HELICASE 47, MITOCHONDRIAL"/>
    <property type="match status" value="1"/>
</dbReference>
<evidence type="ECO:0000256" key="9">
    <source>
        <dbReference type="ARBA" id="ARBA00023118"/>
    </source>
</evidence>
<dbReference type="InterPro" id="IPR050547">
    <property type="entry name" value="DEAD_box_RNA_helicases"/>
</dbReference>
<dbReference type="InterPro" id="IPR014001">
    <property type="entry name" value="Helicase_ATP-bd"/>
</dbReference>
<dbReference type="GO" id="GO:0003724">
    <property type="term" value="F:RNA helicase activity"/>
    <property type="evidence" value="ECO:0007669"/>
    <property type="project" value="TreeGrafter"/>
</dbReference>
<dbReference type="InterPro" id="IPR054712">
    <property type="entry name" value="Cas3-like_dom"/>
</dbReference>
<dbReference type="Gene3D" id="3.40.50.300">
    <property type="entry name" value="P-loop containing nucleotide triphosphate hydrolases"/>
    <property type="match status" value="2"/>
</dbReference>
<evidence type="ECO:0000256" key="5">
    <source>
        <dbReference type="ARBA" id="ARBA00022741"/>
    </source>
</evidence>